<accession>W5WAX1</accession>
<keyword evidence="2" id="KW-1185">Reference proteome</keyword>
<dbReference type="RefSeq" id="WP_025358300.1">
    <property type="nucleotide sequence ID" value="NZ_CP007155.1"/>
</dbReference>
<evidence type="ECO:0000313" key="2">
    <source>
        <dbReference type="Proteomes" id="UP000019225"/>
    </source>
</evidence>
<name>W5WAX1_9PSEU</name>
<gene>
    <name evidence="1" type="ORF">KALB_4916</name>
</gene>
<dbReference type="Proteomes" id="UP000019225">
    <property type="component" value="Chromosome"/>
</dbReference>
<dbReference type="KEGG" id="kal:KALB_4916"/>
<reference evidence="1 2" key="1">
    <citation type="journal article" date="2014" name="BMC Genomics">
        <title>Complete genome sequence of producer of the glycopeptide antibiotic Aculeximycin Kutzneria albida DSM 43870T, a representative of minor genus of Pseudonocardiaceae.</title>
        <authorList>
            <person name="Rebets Y."/>
            <person name="Tokovenko B."/>
            <person name="Lushchyk I."/>
            <person name="Ruckert C."/>
            <person name="Zaburannyi N."/>
            <person name="Bechthold A."/>
            <person name="Kalinowski J."/>
            <person name="Luzhetskyy A."/>
        </authorList>
    </citation>
    <scope>NUCLEOTIDE SEQUENCE [LARGE SCALE GENOMIC DNA]</scope>
    <source>
        <strain evidence="1">DSM 43870</strain>
    </source>
</reference>
<dbReference type="HOGENOM" id="CLU_1119014_0_0_11"/>
<dbReference type="AlphaFoldDB" id="W5WAX1"/>
<evidence type="ECO:0000313" key="1">
    <source>
        <dbReference type="EMBL" id="AHH98278.1"/>
    </source>
</evidence>
<sequence>MSKAERDWNGLNLRQQVYLRAIYRAEMVHERRELDRAHTDRRMFPQHRPRDEWAWLVFAMSAQADYHQAMIHNEVKAAGELDQGAGSTLKALADRGLIEVEGGHGRGRRGTVVEQILVKLTTAGRAAARVDNPARVKPPKGLLSEWLWEKLAAIAVAEPDGLDVDKAGGWTWPHHLGPERKGLIEVRTHVEQAPPGHWLWKAIEEGRMPPESVMFKRRRWHLTAAGREHIVQHLNTYRAIFPDVIVSE</sequence>
<protein>
    <submittedName>
        <fullName evidence="1">Uncharacterized protein</fullName>
    </submittedName>
</protein>
<dbReference type="STRING" id="1449976.KALB_4916"/>
<dbReference type="eggNOG" id="ENOG5033YPD">
    <property type="taxonomic scope" value="Bacteria"/>
</dbReference>
<dbReference type="OrthoDB" id="3454723at2"/>
<organism evidence="1 2">
    <name type="scientific">Kutzneria albida DSM 43870</name>
    <dbReference type="NCBI Taxonomy" id="1449976"/>
    <lineage>
        <taxon>Bacteria</taxon>
        <taxon>Bacillati</taxon>
        <taxon>Actinomycetota</taxon>
        <taxon>Actinomycetes</taxon>
        <taxon>Pseudonocardiales</taxon>
        <taxon>Pseudonocardiaceae</taxon>
        <taxon>Kutzneria</taxon>
    </lineage>
</organism>
<dbReference type="EMBL" id="CP007155">
    <property type="protein sequence ID" value="AHH98278.1"/>
    <property type="molecule type" value="Genomic_DNA"/>
</dbReference>
<proteinExistence type="predicted"/>